<reference evidence="1 2" key="1">
    <citation type="submission" date="2019-02" db="EMBL/GenBank/DDBJ databases">
        <title>Deep-cultivation of Planctomycetes and their phenomic and genomic characterization uncovers novel biology.</title>
        <authorList>
            <person name="Wiegand S."/>
            <person name="Jogler M."/>
            <person name="Boedeker C."/>
            <person name="Pinto D."/>
            <person name="Vollmers J."/>
            <person name="Rivas-Marin E."/>
            <person name="Kohn T."/>
            <person name="Peeters S.H."/>
            <person name="Heuer A."/>
            <person name="Rast P."/>
            <person name="Oberbeckmann S."/>
            <person name="Bunk B."/>
            <person name="Jeske O."/>
            <person name="Meyerdierks A."/>
            <person name="Storesund J.E."/>
            <person name="Kallscheuer N."/>
            <person name="Luecker S."/>
            <person name="Lage O.M."/>
            <person name="Pohl T."/>
            <person name="Merkel B.J."/>
            <person name="Hornburger P."/>
            <person name="Mueller R.-W."/>
            <person name="Bruemmer F."/>
            <person name="Labrenz M."/>
            <person name="Spormann A.M."/>
            <person name="Op den Camp H."/>
            <person name="Overmann J."/>
            <person name="Amann R."/>
            <person name="Jetten M.S.M."/>
            <person name="Mascher T."/>
            <person name="Medema M.H."/>
            <person name="Devos D.P."/>
            <person name="Kaster A.-K."/>
            <person name="Ovreas L."/>
            <person name="Rohde M."/>
            <person name="Galperin M.Y."/>
            <person name="Jogler C."/>
        </authorList>
    </citation>
    <scope>NUCLEOTIDE SEQUENCE [LARGE SCALE GENOMIC DNA]</scope>
    <source>
        <strain evidence="1 2">Pan161</strain>
    </source>
</reference>
<dbReference type="Proteomes" id="UP000316855">
    <property type="component" value="Chromosome"/>
</dbReference>
<proteinExistence type="predicted"/>
<evidence type="ECO:0008006" key="3">
    <source>
        <dbReference type="Google" id="ProtNLM"/>
    </source>
</evidence>
<sequence length="173" mass="19250">MSRGAQSMRVLSQILLLLLMGCTSDRPPKEPSGDKMPADAAAALQEASAWELFSLDPCIEEDLDDTSRFHGWKILGSTQFTDTKARQKLMQSLEDSVAANPGMVAACFAPRHGLRVKYKDQQHDFVICFECYRAIRYTNDQQREGFNPTDAPADAFNRVLKAAEVPLPEPPAF</sequence>
<dbReference type="KEGG" id="gax:Pan161_07370"/>
<organism evidence="1 2">
    <name type="scientific">Gimesia algae</name>
    <dbReference type="NCBI Taxonomy" id="2527971"/>
    <lineage>
        <taxon>Bacteria</taxon>
        <taxon>Pseudomonadati</taxon>
        <taxon>Planctomycetota</taxon>
        <taxon>Planctomycetia</taxon>
        <taxon>Planctomycetales</taxon>
        <taxon>Planctomycetaceae</taxon>
        <taxon>Gimesia</taxon>
    </lineage>
</organism>
<name>A0A517V809_9PLAN</name>
<evidence type="ECO:0000313" key="2">
    <source>
        <dbReference type="Proteomes" id="UP000316855"/>
    </source>
</evidence>
<dbReference type="EMBL" id="CP036343">
    <property type="protein sequence ID" value="QDT89112.1"/>
    <property type="molecule type" value="Genomic_DNA"/>
</dbReference>
<protein>
    <recommendedName>
        <fullName evidence="3">Lipoprotein</fullName>
    </recommendedName>
</protein>
<evidence type="ECO:0000313" key="1">
    <source>
        <dbReference type="EMBL" id="QDT89112.1"/>
    </source>
</evidence>
<accession>A0A517V809</accession>
<gene>
    <name evidence="1" type="ORF">Pan161_07370</name>
</gene>
<dbReference type="AlphaFoldDB" id="A0A517V809"/>
<keyword evidence="2" id="KW-1185">Reference proteome</keyword>
<dbReference type="PROSITE" id="PS51257">
    <property type="entry name" value="PROKAR_LIPOPROTEIN"/>
    <property type="match status" value="1"/>
</dbReference>